<dbReference type="InterPro" id="IPR011856">
    <property type="entry name" value="tRNA_endonuc-like_dom_sf"/>
</dbReference>
<protein>
    <recommendedName>
        <fullName evidence="3">Transposase</fullName>
    </recommendedName>
</protein>
<dbReference type="Gene3D" id="3.40.1350.10">
    <property type="match status" value="1"/>
</dbReference>
<name>A0AAJ1NFA3_9BACI</name>
<organism evidence="1 2">
    <name type="scientific">Bacillus paranthracis</name>
    <dbReference type="NCBI Taxonomy" id="2026186"/>
    <lineage>
        <taxon>Bacteria</taxon>
        <taxon>Bacillati</taxon>
        <taxon>Bacillota</taxon>
        <taxon>Bacilli</taxon>
        <taxon>Bacillales</taxon>
        <taxon>Bacillaceae</taxon>
        <taxon>Bacillus</taxon>
        <taxon>Bacillus cereus group</taxon>
    </lineage>
</organism>
<dbReference type="Proteomes" id="UP001216801">
    <property type="component" value="Unassembled WGS sequence"/>
</dbReference>
<dbReference type="EMBL" id="JARPRR010000039">
    <property type="protein sequence ID" value="MDG0956311.1"/>
    <property type="molecule type" value="Genomic_DNA"/>
</dbReference>
<reference evidence="1" key="1">
    <citation type="submission" date="2023-03" db="EMBL/GenBank/DDBJ databases">
        <title>Genetic diversity of Bacillus cereus sensu lato isolates from Slovenia.</title>
        <authorList>
            <person name="Abdelli M."/>
        </authorList>
    </citation>
    <scope>NUCLEOTIDE SEQUENCE</scope>
    <source>
        <strain evidence="1">SIBC39</strain>
    </source>
</reference>
<dbReference type="AlphaFoldDB" id="A0AAJ1NFA3"/>
<evidence type="ECO:0008006" key="3">
    <source>
        <dbReference type="Google" id="ProtNLM"/>
    </source>
</evidence>
<dbReference type="SUPFAM" id="SSF52980">
    <property type="entry name" value="Restriction endonuclease-like"/>
    <property type="match status" value="1"/>
</dbReference>
<comment type="caution">
    <text evidence="1">The sequence shown here is derived from an EMBL/GenBank/DDBJ whole genome shotgun (WGS) entry which is preliminary data.</text>
</comment>
<proteinExistence type="predicted"/>
<gene>
    <name evidence="1" type="ORF">P6U19_27675</name>
</gene>
<dbReference type="InterPro" id="IPR011335">
    <property type="entry name" value="Restrct_endonuc-II-like"/>
</dbReference>
<evidence type="ECO:0000313" key="2">
    <source>
        <dbReference type="Proteomes" id="UP001216801"/>
    </source>
</evidence>
<accession>A0AAJ1NFA3</accession>
<evidence type="ECO:0000313" key="1">
    <source>
        <dbReference type="EMBL" id="MDG0956311.1"/>
    </source>
</evidence>
<dbReference type="GO" id="GO:0003676">
    <property type="term" value="F:nucleic acid binding"/>
    <property type="evidence" value="ECO:0007669"/>
    <property type="project" value="InterPro"/>
</dbReference>
<sequence length="51" mass="5906">MSKRKRTPEIEKWIKEGRGSGIGINYKTWLKIQDVSSLGRSTRLKGIKMSR</sequence>